<protein>
    <submittedName>
        <fullName evidence="4">Metal-dependent hydrolase HDOD</fullName>
    </submittedName>
</protein>
<dbReference type="GO" id="GO:0000160">
    <property type="term" value="P:phosphorelay signal transduction system"/>
    <property type="evidence" value="ECO:0007669"/>
    <property type="project" value="InterPro"/>
</dbReference>
<dbReference type="KEGG" id="pprf:DPRO_2268"/>
<keyword evidence="4" id="KW-0378">Hydrolase</keyword>
<accession>A0A2C8F8U2</accession>
<gene>
    <name evidence="4" type="ORF">DPRO_2268</name>
</gene>
<dbReference type="RefSeq" id="WP_097012084.1">
    <property type="nucleotide sequence ID" value="NZ_LT907975.1"/>
</dbReference>
<feature type="domain" description="Response regulatory" evidence="2">
    <location>
        <begin position="6"/>
        <end position="121"/>
    </location>
</feature>
<dbReference type="Pfam" id="PF08668">
    <property type="entry name" value="HDOD"/>
    <property type="match status" value="1"/>
</dbReference>
<feature type="domain" description="HDOD" evidence="3">
    <location>
        <begin position="142"/>
        <end position="339"/>
    </location>
</feature>
<dbReference type="GO" id="GO:0016787">
    <property type="term" value="F:hydrolase activity"/>
    <property type="evidence" value="ECO:0007669"/>
    <property type="project" value="UniProtKB-KW"/>
</dbReference>
<dbReference type="Gene3D" id="3.40.50.2300">
    <property type="match status" value="1"/>
</dbReference>
<evidence type="ECO:0000313" key="5">
    <source>
        <dbReference type="Proteomes" id="UP000219215"/>
    </source>
</evidence>
<dbReference type="AlphaFoldDB" id="A0A2C8F8U2"/>
<dbReference type="SUPFAM" id="SSF109604">
    <property type="entry name" value="HD-domain/PDEase-like"/>
    <property type="match status" value="1"/>
</dbReference>
<dbReference type="EMBL" id="LT907975">
    <property type="protein sequence ID" value="SOB59174.1"/>
    <property type="molecule type" value="Genomic_DNA"/>
</dbReference>
<dbReference type="InterPro" id="IPR011006">
    <property type="entry name" value="CheY-like_superfamily"/>
</dbReference>
<evidence type="ECO:0000256" key="1">
    <source>
        <dbReference type="PROSITE-ProRule" id="PRU00169"/>
    </source>
</evidence>
<dbReference type="Pfam" id="PF00072">
    <property type="entry name" value="Response_reg"/>
    <property type="match status" value="1"/>
</dbReference>
<organism evidence="4 5">
    <name type="scientific">Pseudodesulfovibrio profundus</name>
    <dbReference type="NCBI Taxonomy" id="57320"/>
    <lineage>
        <taxon>Bacteria</taxon>
        <taxon>Pseudomonadati</taxon>
        <taxon>Thermodesulfobacteriota</taxon>
        <taxon>Desulfovibrionia</taxon>
        <taxon>Desulfovibrionales</taxon>
        <taxon>Desulfovibrionaceae</taxon>
    </lineage>
</organism>
<dbReference type="InterPro" id="IPR013976">
    <property type="entry name" value="HDOD"/>
</dbReference>
<dbReference type="CDD" id="cd00077">
    <property type="entry name" value="HDc"/>
    <property type="match status" value="1"/>
</dbReference>
<name>A0A2C8F8U2_9BACT</name>
<dbReference type="PANTHER" id="PTHR33525">
    <property type="match status" value="1"/>
</dbReference>
<sequence>MKKKHTVLFVDDEQSALDGFRTMMHSVRKEVKCFFAPSGPEGLELLQKQSVDVVIADMRMPGMDGAEFLSRVTRLYPGTIRIVLSGYSDNPSLFKSTRVAHQFLTKPCNSEKIIETIRKVTALNDVFVNENVRKTVAKLDSLPVLPDRLADLSAELDSPDPNLKRISQLVELDTGMSTTLMKVANSSFFGFFENVTTPSRAVTLLGSETVRGLVLREHLIDKIDLTGLENYSVEKLWRHTLETGYCAKAIATHEKADKKFIDSCFLAGILHDVGKLALLTKMKDVYEPVLECVREEDGPIRKCELKKLNVDHAMVGAYLLGLWGFKEDIVKGVFLHHRPQHGGKGLTVPLVVHVANTLQHETREFTSDGYAHSSLNTFWLAEQGLNRRVDDWRAACIEKWSAND</sequence>
<dbReference type="InterPro" id="IPR052340">
    <property type="entry name" value="RNase_Y/CdgJ"/>
</dbReference>
<keyword evidence="1" id="KW-0597">Phosphoprotein</keyword>
<dbReference type="PANTHER" id="PTHR33525:SF3">
    <property type="entry name" value="RIBONUCLEASE Y"/>
    <property type="match status" value="1"/>
</dbReference>
<dbReference type="CDD" id="cd17569">
    <property type="entry name" value="REC_HupR-like"/>
    <property type="match status" value="1"/>
</dbReference>
<dbReference type="PROSITE" id="PS51833">
    <property type="entry name" value="HDOD"/>
    <property type="match status" value="1"/>
</dbReference>
<dbReference type="SUPFAM" id="SSF52172">
    <property type="entry name" value="CheY-like"/>
    <property type="match status" value="1"/>
</dbReference>
<dbReference type="OrthoDB" id="9803649at2"/>
<evidence type="ECO:0000313" key="4">
    <source>
        <dbReference type="EMBL" id="SOB59174.1"/>
    </source>
</evidence>
<evidence type="ECO:0000259" key="2">
    <source>
        <dbReference type="PROSITE" id="PS50110"/>
    </source>
</evidence>
<dbReference type="SMART" id="SM00448">
    <property type="entry name" value="REC"/>
    <property type="match status" value="1"/>
</dbReference>
<keyword evidence="5" id="KW-1185">Reference proteome</keyword>
<dbReference type="InterPro" id="IPR003607">
    <property type="entry name" value="HD/PDEase_dom"/>
</dbReference>
<evidence type="ECO:0000259" key="3">
    <source>
        <dbReference type="PROSITE" id="PS51833"/>
    </source>
</evidence>
<dbReference type="InterPro" id="IPR001789">
    <property type="entry name" value="Sig_transdc_resp-reg_receiver"/>
</dbReference>
<dbReference type="Proteomes" id="UP000219215">
    <property type="component" value="Chromosome DPRO"/>
</dbReference>
<dbReference type="PROSITE" id="PS50110">
    <property type="entry name" value="RESPONSE_REGULATORY"/>
    <property type="match status" value="1"/>
</dbReference>
<dbReference type="Gene3D" id="1.10.3210.10">
    <property type="entry name" value="Hypothetical protein af1432"/>
    <property type="match status" value="1"/>
</dbReference>
<reference evidence="5" key="1">
    <citation type="submission" date="2017-09" db="EMBL/GenBank/DDBJ databases">
        <authorList>
            <person name="Regsiter A."/>
            <person name="William W."/>
        </authorList>
    </citation>
    <scope>NUCLEOTIDE SEQUENCE [LARGE SCALE GENOMIC DNA]</scope>
    <source>
        <strain evidence="5">500-1</strain>
    </source>
</reference>
<feature type="modified residue" description="4-aspartylphosphate" evidence="1">
    <location>
        <position position="57"/>
    </location>
</feature>
<proteinExistence type="predicted"/>